<dbReference type="PROSITE" id="PS51194">
    <property type="entry name" value="HELICASE_CTER"/>
    <property type="match status" value="1"/>
</dbReference>
<comment type="catalytic activity">
    <reaction evidence="8">
        <text>ATP + H2O = ADP + phosphate + H(+)</text>
        <dbReference type="Rhea" id="RHEA:13065"/>
        <dbReference type="ChEBI" id="CHEBI:15377"/>
        <dbReference type="ChEBI" id="CHEBI:15378"/>
        <dbReference type="ChEBI" id="CHEBI:30616"/>
        <dbReference type="ChEBI" id="CHEBI:43474"/>
        <dbReference type="ChEBI" id="CHEBI:456216"/>
        <dbReference type="EC" id="3.6.4.13"/>
    </reaction>
</comment>
<feature type="compositionally biased region" description="Gly residues" evidence="10">
    <location>
        <begin position="231"/>
        <end position="250"/>
    </location>
</feature>
<feature type="short sequence motif" description="Q motif" evidence="9">
    <location>
        <begin position="13"/>
        <end position="41"/>
    </location>
</feature>
<dbReference type="GO" id="GO:0005524">
    <property type="term" value="F:ATP binding"/>
    <property type="evidence" value="ECO:0007669"/>
    <property type="project" value="UniProtKB-KW"/>
</dbReference>
<organism evidence="14 15">
    <name type="scientific">Raphidocelis subcapitata</name>
    <dbReference type="NCBI Taxonomy" id="307507"/>
    <lineage>
        <taxon>Eukaryota</taxon>
        <taxon>Viridiplantae</taxon>
        <taxon>Chlorophyta</taxon>
        <taxon>core chlorophytes</taxon>
        <taxon>Chlorophyceae</taxon>
        <taxon>CS clade</taxon>
        <taxon>Sphaeropleales</taxon>
        <taxon>Selenastraceae</taxon>
        <taxon>Raphidocelis</taxon>
    </lineage>
</organism>
<comment type="similarity">
    <text evidence="7">Belongs to the DEAD box helicase family. DDX56/DBP9 subfamily.</text>
</comment>
<dbReference type="SMART" id="SM00487">
    <property type="entry name" value="DEXDc"/>
    <property type="match status" value="1"/>
</dbReference>
<dbReference type="SUPFAM" id="SSF52540">
    <property type="entry name" value="P-loop containing nucleoside triphosphate hydrolases"/>
    <property type="match status" value="2"/>
</dbReference>
<feature type="region of interest" description="Disordered" evidence="10">
    <location>
        <begin position="484"/>
        <end position="517"/>
    </location>
</feature>
<evidence type="ECO:0000256" key="2">
    <source>
        <dbReference type="ARBA" id="ARBA00022741"/>
    </source>
</evidence>
<evidence type="ECO:0000256" key="5">
    <source>
        <dbReference type="ARBA" id="ARBA00022840"/>
    </source>
</evidence>
<keyword evidence="3" id="KW-0378">Hydrolase</keyword>
<dbReference type="Gene3D" id="3.40.50.300">
    <property type="entry name" value="P-loop containing nucleotide triphosphate hydrolases"/>
    <property type="match status" value="2"/>
</dbReference>
<evidence type="ECO:0000259" key="11">
    <source>
        <dbReference type="PROSITE" id="PS51192"/>
    </source>
</evidence>
<feature type="region of interest" description="Disordered" evidence="10">
    <location>
        <begin position="353"/>
        <end position="388"/>
    </location>
</feature>
<dbReference type="InParanoid" id="A0A2V0NNZ1"/>
<evidence type="ECO:0000256" key="10">
    <source>
        <dbReference type="SAM" id="MobiDB-lite"/>
    </source>
</evidence>
<dbReference type="GO" id="GO:0003723">
    <property type="term" value="F:RNA binding"/>
    <property type="evidence" value="ECO:0007669"/>
    <property type="project" value="UniProtKB-KW"/>
</dbReference>
<evidence type="ECO:0000256" key="6">
    <source>
        <dbReference type="ARBA" id="ARBA00022884"/>
    </source>
</evidence>
<dbReference type="PANTHER" id="PTHR47959:SF21">
    <property type="entry name" value="DEAD-BOX HELICASE 56"/>
    <property type="match status" value="1"/>
</dbReference>
<feature type="region of interest" description="Disordered" evidence="10">
    <location>
        <begin position="627"/>
        <end position="731"/>
    </location>
</feature>
<evidence type="ECO:0000256" key="3">
    <source>
        <dbReference type="ARBA" id="ARBA00022801"/>
    </source>
</evidence>
<dbReference type="AlphaFoldDB" id="A0A2V0NNZ1"/>
<dbReference type="EC" id="3.6.4.13" evidence="1"/>
<proteinExistence type="inferred from homology"/>
<keyword evidence="2" id="KW-0547">Nucleotide-binding</keyword>
<dbReference type="Proteomes" id="UP000247498">
    <property type="component" value="Unassembled WGS sequence"/>
</dbReference>
<feature type="compositionally biased region" description="Acidic residues" evidence="10">
    <location>
        <begin position="494"/>
        <end position="505"/>
    </location>
</feature>
<dbReference type="EMBL" id="BDRX01000009">
    <property type="protein sequence ID" value="GBF89331.1"/>
    <property type="molecule type" value="Genomic_DNA"/>
</dbReference>
<dbReference type="InterPro" id="IPR027417">
    <property type="entry name" value="P-loop_NTPase"/>
</dbReference>
<evidence type="ECO:0000256" key="8">
    <source>
        <dbReference type="ARBA" id="ARBA00047984"/>
    </source>
</evidence>
<dbReference type="FunCoup" id="A0A2V0NNZ1">
    <property type="interactions" value="1931"/>
</dbReference>
<evidence type="ECO:0000259" key="13">
    <source>
        <dbReference type="PROSITE" id="PS51195"/>
    </source>
</evidence>
<comment type="caution">
    <text evidence="14">The sequence shown here is derived from an EMBL/GenBank/DDBJ whole genome shotgun (WGS) entry which is preliminary data.</text>
</comment>
<keyword evidence="4 14" id="KW-0347">Helicase</keyword>
<keyword evidence="15" id="KW-1185">Reference proteome</keyword>
<name>A0A2V0NNZ1_9CHLO</name>
<dbReference type="SMART" id="SM00490">
    <property type="entry name" value="HELICc"/>
    <property type="match status" value="1"/>
</dbReference>
<protein>
    <recommendedName>
        <fullName evidence="1">RNA helicase</fullName>
        <ecNumber evidence="1">3.6.4.13</ecNumber>
    </recommendedName>
</protein>
<feature type="region of interest" description="Disordered" evidence="10">
    <location>
        <begin position="227"/>
        <end position="250"/>
    </location>
</feature>
<evidence type="ECO:0000259" key="12">
    <source>
        <dbReference type="PROSITE" id="PS51194"/>
    </source>
</evidence>
<feature type="compositionally biased region" description="Low complexity" evidence="10">
    <location>
        <begin position="366"/>
        <end position="375"/>
    </location>
</feature>
<keyword evidence="5" id="KW-0067">ATP-binding</keyword>
<reference evidence="14 15" key="1">
    <citation type="journal article" date="2018" name="Sci. Rep.">
        <title>Raphidocelis subcapitata (=Pseudokirchneriella subcapitata) provides an insight into genome evolution and environmental adaptations in the Sphaeropleales.</title>
        <authorList>
            <person name="Suzuki S."/>
            <person name="Yamaguchi H."/>
            <person name="Nakajima N."/>
            <person name="Kawachi M."/>
        </authorList>
    </citation>
    <scope>NUCLEOTIDE SEQUENCE [LARGE SCALE GENOMIC DNA]</scope>
    <source>
        <strain evidence="14 15">NIES-35</strain>
    </source>
</reference>
<dbReference type="PROSITE" id="PS51192">
    <property type="entry name" value="HELICASE_ATP_BIND_1"/>
    <property type="match status" value="1"/>
</dbReference>
<accession>A0A2V0NNZ1</accession>
<dbReference type="InterPro" id="IPR014001">
    <property type="entry name" value="Helicase_ATP-bd"/>
</dbReference>
<dbReference type="OrthoDB" id="1191041at2759"/>
<sequence>MTTQESQPGAKGVGWSDLGLDPRLLRSLGKQGFASPTPVQGAAIPKALEGKDIVARARTGSGKTLAYLLPALHRVLSSGDTKSGWRALVLVPTRELCEQVAGEARAVVAHCGAPLAVSALVADAPAMARAAAAGAGAVVVATPARVAAALREGWLPQGALQQRLQVLVLDEADLLLSYGYEDDIRLLAPQVPRSCQCMLMSATTSSDVEALTKLVLHNPTTLNLLAPPGGAANGGGADGGGADGGGGGGGLAEGGSGAAAEIRHWHYPCAKEDRALVLLALLKLGLLRKKVLVFANSSDEGMRLRLFLEAFGVRLALLSPDQPLNSRSHILASFNKGLFDYLIAIDDVHAATAGAPPPKKQRKRQQAAAAAAAAKGAGGRGRGPAKDEEFGVTRGIDFKGVRTIVNYDLPATVAGYVHRVGRTGRAGQSGAALTLLTPPDLPPPLAAAAAARGLAKRAPAAAAASDCFGAQLLAALDSEARARAAPEAAAGGGGDEEDSGSDGEGEGGGGEAGPLPLFPRLTSAAVEGLRYRGEDVLRGISRAAVKEARAREVAQQLLNSERLKDYFQSHEAEQARRGGEQRPFKLQSFVGSLLRHDKPIHRKQLDALSHLKHVPAYLKDPSLAGGASATGGGAAAAAAAAQQQQQRQKRPRKEDPLKAIGFAPVGKKSRAHGGARTEDLTELEKAAMAKPAKDPRARERKMRERLAAAGAAGGGNVRKGAKKAKQSKRRR</sequence>
<dbReference type="InterPro" id="IPR014014">
    <property type="entry name" value="RNA_helicase_DEAD_Q_motif"/>
</dbReference>
<feature type="domain" description="Helicase C-terminal" evidence="12">
    <location>
        <begin position="280"/>
        <end position="476"/>
    </location>
</feature>
<gene>
    <name evidence="14" type="ORF">Rsub_02208</name>
</gene>
<dbReference type="Pfam" id="PF00271">
    <property type="entry name" value="Helicase_C"/>
    <property type="match status" value="1"/>
</dbReference>
<feature type="compositionally biased region" description="Basic and acidic residues" evidence="10">
    <location>
        <begin position="675"/>
        <end position="706"/>
    </location>
</feature>
<dbReference type="PROSITE" id="PS51195">
    <property type="entry name" value="Q_MOTIF"/>
    <property type="match status" value="1"/>
</dbReference>
<dbReference type="GO" id="GO:0003724">
    <property type="term" value="F:RNA helicase activity"/>
    <property type="evidence" value="ECO:0007669"/>
    <property type="project" value="UniProtKB-EC"/>
</dbReference>
<feature type="compositionally biased region" description="Basic residues" evidence="10">
    <location>
        <begin position="719"/>
        <end position="731"/>
    </location>
</feature>
<feature type="domain" description="DEAD-box RNA helicase Q" evidence="13">
    <location>
        <begin position="13"/>
        <end position="41"/>
    </location>
</feature>
<keyword evidence="6" id="KW-0694">RNA-binding</keyword>
<evidence type="ECO:0000313" key="14">
    <source>
        <dbReference type="EMBL" id="GBF89331.1"/>
    </source>
</evidence>
<evidence type="ECO:0000313" key="15">
    <source>
        <dbReference type="Proteomes" id="UP000247498"/>
    </source>
</evidence>
<evidence type="ECO:0000256" key="9">
    <source>
        <dbReference type="PROSITE-ProRule" id="PRU00552"/>
    </source>
</evidence>
<dbReference type="STRING" id="307507.A0A2V0NNZ1"/>
<evidence type="ECO:0000256" key="4">
    <source>
        <dbReference type="ARBA" id="ARBA00022806"/>
    </source>
</evidence>
<dbReference type="InterPro" id="IPR011545">
    <property type="entry name" value="DEAD/DEAH_box_helicase_dom"/>
</dbReference>
<dbReference type="InterPro" id="IPR001650">
    <property type="entry name" value="Helicase_C-like"/>
</dbReference>
<feature type="compositionally biased region" description="Low complexity" evidence="10">
    <location>
        <begin position="635"/>
        <end position="646"/>
    </location>
</feature>
<feature type="domain" description="Helicase ATP-binding" evidence="11">
    <location>
        <begin position="44"/>
        <end position="222"/>
    </location>
</feature>
<dbReference type="GO" id="GO:0016787">
    <property type="term" value="F:hydrolase activity"/>
    <property type="evidence" value="ECO:0007669"/>
    <property type="project" value="UniProtKB-KW"/>
</dbReference>
<dbReference type="GO" id="GO:0005829">
    <property type="term" value="C:cytosol"/>
    <property type="evidence" value="ECO:0007669"/>
    <property type="project" value="TreeGrafter"/>
</dbReference>
<dbReference type="PANTHER" id="PTHR47959">
    <property type="entry name" value="ATP-DEPENDENT RNA HELICASE RHLE-RELATED"/>
    <property type="match status" value="1"/>
</dbReference>
<evidence type="ECO:0000256" key="7">
    <source>
        <dbReference type="ARBA" id="ARBA00038041"/>
    </source>
</evidence>
<dbReference type="CDD" id="cd18787">
    <property type="entry name" value="SF2_C_DEAD"/>
    <property type="match status" value="1"/>
</dbReference>
<evidence type="ECO:0000256" key="1">
    <source>
        <dbReference type="ARBA" id="ARBA00012552"/>
    </source>
</evidence>
<dbReference type="InterPro" id="IPR050079">
    <property type="entry name" value="DEAD_box_RNA_helicase"/>
</dbReference>
<dbReference type="Pfam" id="PF00270">
    <property type="entry name" value="DEAD"/>
    <property type="match status" value="1"/>
</dbReference>